<gene>
    <name evidence="1" type="ORF">AVEN_19478_1</name>
</gene>
<comment type="caution">
    <text evidence="1">The sequence shown here is derived from an EMBL/GenBank/DDBJ whole genome shotgun (WGS) entry which is preliminary data.</text>
</comment>
<evidence type="ECO:0000313" key="1">
    <source>
        <dbReference type="EMBL" id="GBM57740.1"/>
    </source>
</evidence>
<dbReference type="Proteomes" id="UP000499080">
    <property type="component" value="Unassembled WGS sequence"/>
</dbReference>
<name>A0A4Y2GVD9_ARAVE</name>
<dbReference type="AlphaFoldDB" id="A0A4Y2GVD9"/>
<proteinExistence type="predicted"/>
<dbReference type="OrthoDB" id="6773263at2759"/>
<evidence type="ECO:0008006" key="3">
    <source>
        <dbReference type="Google" id="ProtNLM"/>
    </source>
</evidence>
<keyword evidence="2" id="KW-1185">Reference proteome</keyword>
<organism evidence="1 2">
    <name type="scientific">Araneus ventricosus</name>
    <name type="common">Orbweaver spider</name>
    <name type="synonym">Epeira ventricosa</name>
    <dbReference type="NCBI Taxonomy" id="182803"/>
    <lineage>
        <taxon>Eukaryota</taxon>
        <taxon>Metazoa</taxon>
        <taxon>Ecdysozoa</taxon>
        <taxon>Arthropoda</taxon>
        <taxon>Chelicerata</taxon>
        <taxon>Arachnida</taxon>
        <taxon>Araneae</taxon>
        <taxon>Araneomorphae</taxon>
        <taxon>Entelegynae</taxon>
        <taxon>Araneoidea</taxon>
        <taxon>Araneidae</taxon>
        <taxon>Araneus</taxon>
    </lineage>
</organism>
<accession>A0A4Y2GVD9</accession>
<evidence type="ECO:0000313" key="2">
    <source>
        <dbReference type="Proteomes" id="UP000499080"/>
    </source>
</evidence>
<protein>
    <recommendedName>
        <fullName evidence="3">Reverse transcriptase domain-containing protein</fullName>
    </recommendedName>
</protein>
<sequence>MRAYHQIPVNQADIQKTAITTPFGLFEQVYALWRCVMPGRTSAIYIKTASCTDGLSSLHLPTFPPKTVAVPSLVSGSLRRAYLQSTSQRSRDDNSKATVFLAKQKFWESKKIRRPLTTHPANGIRRAFSSIFKAALRSPTHPRMDRIKSVVCLELRTAIAEDLRYIYGSY</sequence>
<reference evidence="1 2" key="1">
    <citation type="journal article" date="2019" name="Sci. Rep.">
        <title>Orb-weaving spider Araneus ventricosus genome elucidates the spidroin gene catalogue.</title>
        <authorList>
            <person name="Kono N."/>
            <person name="Nakamura H."/>
            <person name="Ohtoshi R."/>
            <person name="Moran D.A.P."/>
            <person name="Shinohara A."/>
            <person name="Yoshida Y."/>
            <person name="Fujiwara M."/>
            <person name="Mori M."/>
            <person name="Tomita M."/>
            <person name="Arakawa K."/>
        </authorList>
    </citation>
    <scope>NUCLEOTIDE SEQUENCE [LARGE SCALE GENOMIC DNA]</scope>
</reference>
<dbReference type="EMBL" id="BGPR01001604">
    <property type="protein sequence ID" value="GBM57740.1"/>
    <property type="molecule type" value="Genomic_DNA"/>
</dbReference>